<dbReference type="Pfam" id="PF13860">
    <property type="entry name" value="FlgD_ig"/>
    <property type="match status" value="1"/>
</dbReference>
<protein>
    <submittedName>
        <fullName evidence="3">T9SS type A sorting domain-containing protein</fullName>
    </submittedName>
</protein>
<evidence type="ECO:0000313" key="3">
    <source>
        <dbReference type="EMBL" id="HFJ53324.1"/>
    </source>
</evidence>
<organism evidence="3">
    <name type="scientific">candidate division WOR-3 bacterium</name>
    <dbReference type="NCBI Taxonomy" id="2052148"/>
    <lineage>
        <taxon>Bacteria</taxon>
        <taxon>Bacteria division WOR-3</taxon>
    </lineage>
</organism>
<comment type="caution">
    <text evidence="3">The sequence shown here is derived from an EMBL/GenBank/DDBJ whole genome shotgun (WGS) entry which is preliminary data.</text>
</comment>
<name>A0A7C3J1J1_UNCW3</name>
<dbReference type="SUPFAM" id="SSF52833">
    <property type="entry name" value="Thioredoxin-like"/>
    <property type="match status" value="1"/>
</dbReference>
<dbReference type="InterPro" id="IPR025965">
    <property type="entry name" value="FlgD/Vpr_Ig-like"/>
</dbReference>
<proteinExistence type="predicted"/>
<sequence length="192" mass="21711">MPRIQAMYDEYGSQGYLPLAINLWQDMENVVKVYARAYSYPFFRDAGSGWTAYRMNGYIPLNYVIDTAGIVVGSMEGFNEAVVRSWIEPYLTAVSEEKPTMRPEFTQVAPNPANRTQTVSFSLPETRTVTLKVFSASGKLVGTLVEGNLPAGVHSAVWHTTDEHHRPVPNGLYFYELNDGRYIIRYKTAVLR</sequence>
<accession>A0A7C3J1J1</accession>
<evidence type="ECO:0000259" key="1">
    <source>
        <dbReference type="Pfam" id="PF13860"/>
    </source>
</evidence>
<evidence type="ECO:0000313" key="2">
    <source>
        <dbReference type="EMBL" id="HEA86987.1"/>
    </source>
</evidence>
<dbReference type="InterPro" id="IPR036249">
    <property type="entry name" value="Thioredoxin-like_sf"/>
</dbReference>
<dbReference type="Gene3D" id="2.60.40.4070">
    <property type="match status" value="1"/>
</dbReference>
<dbReference type="NCBIfam" id="TIGR04183">
    <property type="entry name" value="Por_Secre_tail"/>
    <property type="match status" value="1"/>
</dbReference>
<dbReference type="AlphaFoldDB" id="A0A7C3J1J1"/>
<dbReference type="EMBL" id="DSTU01000003">
    <property type="protein sequence ID" value="HFJ53324.1"/>
    <property type="molecule type" value="Genomic_DNA"/>
</dbReference>
<dbReference type="Gene3D" id="3.40.30.10">
    <property type="entry name" value="Glutaredoxin"/>
    <property type="match status" value="1"/>
</dbReference>
<reference evidence="3" key="1">
    <citation type="journal article" date="2020" name="mSystems">
        <title>Genome- and Community-Level Interaction Insights into Carbon Utilization and Element Cycling Functions of Hydrothermarchaeota in Hydrothermal Sediment.</title>
        <authorList>
            <person name="Zhou Z."/>
            <person name="Liu Y."/>
            <person name="Xu W."/>
            <person name="Pan J."/>
            <person name="Luo Z.H."/>
            <person name="Li M."/>
        </authorList>
    </citation>
    <scope>NUCLEOTIDE SEQUENCE [LARGE SCALE GENOMIC DNA]</scope>
    <source>
        <strain evidence="2">SpSt-265</strain>
        <strain evidence="3">SpSt-465</strain>
    </source>
</reference>
<dbReference type="InterPro" id="IPR026444">
    <property type="entry name" value="Secre_tail"/>
</dbReference>
<feature type="domain" description="FlgD/Vpr Ig-like" evidence="1">
    <location>
        <begin position="116"/>
        <end position="175"/>
    </location>
</feature>
<dbReference type="EMBL" id="DSLG01000003">
    <property type="protein sequence ID" value="HEA86987.1"/>
    <property type="molecule type" value="Genomic_DNA"/>
</dbReference>
<gene>
    <name evidence="2" type="ORF">ENP94_03140</name>
    <name evidence="3" type="ORF">ENS16_01365</name>
</gene>